<feature type="domain" description="Phospholipid/glycerol acyltransferase" evidence="13">
    <location>
        <begin position="62"/>
        <end position="174"/>
    </location>
</feature>
<feature type="transmembrane region" description="Helical" evidence="12">
    <location>
        <begin position="7"/>
        <end position="26"/>
    </location>
</feature>
<dbReference type="PANTHER" id="PTHR10434:SF64">
    <property type="entry name" value="1-ACYL-SN-GLYCEROL-3-PHOSPHATE ACYLTRANSFERASE-RELATED"/>
    <property type="match status" value="1"/>
</dbReference>
<comment type="catalytic activity">
    <reaction evidence="1 11">
        <text>a 1-acyl-sn-glycero-3-phosphate + an acyl-CoA = a 1,2-diacyl-sn-glycero-3-phosphate + CoA</text>
        <dbReference type="Rhea" id="RHEA:19709"/>
        <dbReference type="ChEBI" id="CHEBI:57287"/>
        <dbReference type="ChEBI" id="CHEBI:57970"/>
        <dbReference type="ChEBI" id="CHEBI:58342"/>
        <dbReference type="ChEBI" id="CHEBI:58608"/>
        <dbReference type="EC" id="2.3.1.51"/>
    </reaction>
</comment>
<evidence type="ECO:0000256" key="1">
    <source>
        <dbReference type="ARBA" id="ARBA00001141"/>
    </source>
</evidence>
<evidence type="ECO:0000256" key="3">
    <source>
        <dbReference type="ARBA" id="ARBA00005189"/>
    </source>
</evidence>
<evidence type="ECO:0000256" key="9">
    <source>
        <dbReference type="ARBA" id="ARBA00023098"/>
    </source>
</evidence>
<dbReference type="AlphaFoldDB" id="A0A6N9HGX7"/>
<proteinExistence type="inferred from homology"/>
<evidence type="ECO:0000256" key="8">
    <source>
        <dbReference type="ARBA" id="ARBA00022679"/>
    </source>
</evidence>
<name>A0A6N9HGX7_9BURK</name>
<dbReference type="InterPro" id="IPR002123">
    <property type="entry name" value="Plipid/glycerol_acylTrfase"/>
</dbReference>
<dbReference type="SMART" id="SM00563">
    <property type="entry name" value="PlsC"/>
    <property type="match status" value="1"/>
</dbReference>
<sequence>MLRIGRMALHLLAGMAICAFIFPFIGPEKRNAHVRRWSRQLLAICNVSVQVSQDSAEVLEHGMVVCNHISWLDIFVINALYPCRFVAKSEIRDWPLAGWLVAQAGTVFIARGNKRELRTIFKGLVHALQEGQRVAFFPEGTTAAQGTILPFHANLFEAAVDGKVQVQPFALSYVDAAGQPHQSVDFIGDMTFAQSVVNILDGKPVRARLTVLAPMPGAGAHRRELAQAAHNAIGTALGILPAAETLQEHSA</sequence>
<dbReference type="PANTHER" id="PTHR10434">
    <property type="entry name" value="1-ACYL-SN-GLYCEROL-3-PHOSPHATE ACYLTRANSFERASE"/>
    <property type="match status" value="1"/>
</dbReference>
<dbReference type="EMBL" id="WWCJ01000006">
    <property type="protein sequence ID" value="MYN02537.1"/>
    <property type="molecule type" value="Genomic_DNA"/>
</dbReference>
<evidence type="ECO:0000256" key="6">
    <source>
        <dbReference type="ARBA" id="ARBA00016139"/>
    </source>
</evidence>
<dbReference type="EC" id="2.3.1.51" evidence="5 11"/>
<dbReference type="GO" id="GO:0016020">
    <property type="term" value="C:membrane"/>
    <property type="evidence" value="ECO:0007669"/>
    <property type="project" value="InterPro"/>
</dbReference>
<evidence type="ECO:0000313" key="14">
    <source>
        <dbReference type="EMBL" id="MYN02537.1"/>
    </source>
</evidence>
<dbReference type="GO" id="GO:0003841">
    <property type="term" value="F:1-acylglycerol-3-phosphate O-acyltransferase activity"/>
    <property type="evidence" value="ECO:0007669"/>
    <property type="project" value="UniProtKB-UniRule"/>
</dbReference>
<comment type="caution">
    <text evidence="14">The sequence shown here is derived from an EMBL/GenBank/DDBJ whole genome shotgun (WGS) entry which is preliminary data.</text>
</comment>
<protein>
    <recommendedName>
        <fullName evidence="6 11">1-acyl-sn-glycerol-3-phosphate acyltransferase</fullName>
        <ecNumber evidence="5 11">2.3.1.51</ecNumber>
    </recommendedName>
</protein>
<keyword evidence="12" id="KW-0472">Membrane</keyword>
<evidence type="ECO:0000256" key="2">
    <source>
        <dbReference type="ARBA" id="ARBA00004728"/>
    </source>
</evidence>
<comment type="pathway">
    <text evidence="3">Lipid metabolism.</text>
</comment>
<dbReference type="GO" id="GO:0016024">
    <property type="term" value="P:CDP-diacylglycerol biosynthetic process"/>
    <property type="evidence" value="ECO:0007669"/>
    <property type="project" value="UniProtKB-UniPathway"/>
</dbReference>
<organism evidence="14 15">
    <name type="scientific">Pseudoduganella guangdongensis</name>
    <dbReference type="NCBI Taxonomy" id="2692179"/>
    <lineage>
        <taxon>Bacteria</taxon>
        <taxon>Pseudomonadati</taxon>
        <taxon>Pseudomonadota</taxon>
        <taxon>Betaproteobacteria</taxon>
        <taxon>Burkholderiales</taxon>
        <taxon>Oxalobacteraceae</taxon>
        <taxon>Telluria group</taxon>
        <taxon>Pseudoduganella</taxon>
    </lineage>
</organism>
<accession>A0A6N9HGX7</accession>
<comment type="domain">
    <text evidence="11">The HXXXXD motif is essential for acyltransferase activity and may constitute the binding site for the phosphate moiety of the glycerol-3-phosphate.</text>
</comment>
<evidence type="ECO:0000256" key="4">
    <source>
        <dbReference type="ARBA" id="ARBA00008655"/>
    </source>
</evidence>
<dbReference type="GO" id="GO:0006654">
    <property type="term" value="P:phosphatidic acid biosynthetic process"/>
    <property type="evidence" value="ECO:0007669"/>
    <property type="project" value="TreeGrafter"/>
</dbReference>
<evidence type="ECO:0000259" key="13">
    <source>
        <dbReference type="SMART" id="SM00563"/>
    </source>
</evidence>
<evidence type="ECO:0000256" key="11">
    <source>
        <dbReference type="RuleBase" id="RU361267"/>
    </source>
</evidence>
<keyword evidence="8 11" id="KW-0808">Transferase</keyword>
<keyword evidence="11" id="KW-1208">Phospholipid metabolism</keyword>
<dbReference type="InterPro" id="IPR004552">
    <property type="entry name" value="AGP_acyltrans"/>
</dbReference>
<comment type="similarity">
    <text evidence="4 11">Belongs to the 1-acyl-sn-glycerol-3-phosphate acyltransferase family.</text>
</comment>
<evidence type="ECO:0000313" key="15">
    <source>
        <dbReference type="Proteomes" id="UP000448575"/>
    </source>
</evidence>
<keyword evidence="9 11" id="KW-0443">Lipid metabolism</keyword>
<keyword evidence="12" id="KW-1133">Transmembrane helix</keyword>
<evidence type="ECO:0000256" key="7">
    <source>
        <dbReference type="ARBA" id="ARBA00022516"/>
    </source>
</evidence>
<dbReference type="SUPFAM" id="SSF69593">
    <property type="entry name" value="Glycerol-3-phosphate (1)-acyltransferase"/>
    <property type="match status" value="1"/>
</dbReference>
<dbReference type="NCBIfam" id="TIGR00530">
    <property type="entry name" value="AGP_acyltrn"/>
    <property type="match status" value="1"/>
</dbReference>
<keyword evidence="7 11" id="KW-0444">Lipid biosynthesis</keyword>
<dbReference type="UniPathway" id="UPA00557">
    <property type="reaction ID" value="UER00613"/>
</dbReference>
<evidence type="ECO:0000256" key="12">
    <source>
        <dbReference type="SAM" id="Phobius"/>
    </source>
</evidence>
<evidence type="ECO:0000256" key="10">
    <source>
        <dbReference type="ARBA" id="ARBA00023315"/>
    </source>
</evidence>
<evidence type="ECO:0000256" key="5">
    <source>
        <dbReference type="ARBA" id="ARBA00013211"/>
    </source>
</evidence>
<comment type="pathway">
    <text evidence="2">Phospholipid metabolism; CDP-diacylglycerol biosynthesis; CDP-diacylglycerol from sn-glycerol 3-phosphate: step 2/3.</text>
</comment>
<keyword evidence="10 11" id="KW-0012">Acyltransferase</keyword>
<dbReference type="CDD" id="cd07989">
    <property type="entry name" value="LPLAT_AGPAT-like"/>
    <property type="match status" value="1"/>
</dbReference>
<reference evidence="14 15" key="1">
    <citation type="submission" date="2019-12" db="EMBL/GenBank/DDBJ databases">
        <title>Novel species isolated from a subtropical stream in China.</title>
        <authorList>
            <person name="Lu H."/>
        </authorList>
    </citation>
    <scope>NUCLEOTIDE SEQUENCE [LARGE SCALE GENOMIC DNA]</scope>
    <source>
        <strain evidence="14 15">DS3</strain>
    </source>
</reference>
<dbReference type="Pfam" id="PF01553">
    <property type="entry name" value="Acyltransferase"/>
    <property type="match status" value="1"/>
</dbReference>
<keyword evidence="12" id="KW-0812">Transmembrane</keyword>
<dbReference type="Proteomes" id="UP000448575">
    <property type="component" value="Unassembled WGS sequence"/>
</dbReference>
<keyword evidence="15" id="KW-1185">Reference proteome</keyword>
<keyword evidence="11" id="KW-0594">Phospholipid biosynthesis</keyword>
<gene>
    <name evidence="14" type="ORF">GTP41_10545</name>
</gene>